<organism evidence="2 3">
    <name type="scientific">Hymenoscyphus albidus</name>
    <dbReference type="NCBI Taxonomy" id="595503"/>
    <lineage>
        <taxon>Eukaryota</taxon>
        <taxon>Fungi</taxon>
        <taxon>Dikarya</taxon>
        <taxon>Ascomycota</taxon>
        <taxon>Pezizomycotina</taxon>
        <taxon>Leotiomycetes</taxon>
        <taxon>Helotiales</taxon>
        <taxon>Helotiaceae</taxon>
        <taxon>Hymenoscyphus</taxon>
    </lineage>
</organism>
<dbReference type="EMBL" id="CAJVRM010000750">
    <property type="protein sequence ID" value="CAG8984103.1"/>
    <property type="molecule type" value="Genomic_DNA"/>
</dbReference>
<dbReference type="OrthoDB" id="2157530at2759"/>
<dbReference type="Pfam" id="PF26639">
    <property type="entry name" value="Het-6_barrel"/>
    <property type="match status" value="1"/>
</dbReference>
<protein>
    <recommendedName>
        <fullName evidence="1">Heterokaryon incompatibility domain-containing protein</fullName>
    </recommendedName>
</protein>
<feature type="domain" description="Heterokaryon incompatibility" evidence="1">
    <location>
        <begin position="22"/>
        <end position="174"/>
    </location>
</feature>
<dbReference type="Pfam" id="PF06985">
    <property type="entry name" value="HET"/>
    <property type="match status" value="1"/>
</dbReference>
<dbReference type="PANTHER" id="PTHR24148:SF64">
    <property type="entry name" value="HETEROKARYON INCOMPATIBILITY DOMAIN-CONTAINING PROTEIN"/>
    <property type="match status" value="1"/>
</dbReference>
<name>A0A9N9Q377_9HELO</name>
<dbReference type="InterPro" id="IPR052895">
    <property type="entry name" value="HetReg/Transcr_Mod"/>
</dbReference>
<dbReference type="AlphaFoldDB" id="A0A9N9Q377"/>
<keyword evidence="3" id="KW-1185">Reference proteome</keyword>
<proteinExistence type="predicted"/>
<dbReference type="PANTHER" id="PTHR24148">
    <property type="entry name" value="ANKYRIN REPEAT DOMAIN-CONTAINING PROTEIN 39 HOMOLOG-RELATED"/>
    <property type="match status" value="1"/>
</dbReference>
<dbReference type="InterPro" id="IPR010730">
    <property type="entry name" value="HET"/>
</dbReference>
<evidence type="ECO:0000313" key="3">
    <source>
        <dbReference type="Proteomes" id="UP000701801"/>
    </source>
</evidence>
<accession>A0A9N9Q377</accession>
<gene>
    <name evidence="2" type="ORF">HYALB_00010603</name>
</gene>
<dbReference type="Proteomes" id="UP000701801">
    <property type="component" value="Unassembled WGS sequence"/>
</dbReference>
<sequence>MNARIPLRGKLLEKEIKIFTQYEAVSWCWEGGKKKKQPYQGIRDQDDDRDHSTILLETKNGLFVPLNISTHLCFALKRLRLEKESRFLWIDKVCIDQKNHVEKEQQIQLMAKIYEASEHVCVYLGSDADDSGLVPSFIHKFNKEFDGHSTSPIVVAIRQWRALAALMRRKWFTRRCGTEIDWDSFKKPIWATIRREADIVRLLIEHERGTVNAPRFNFIDTRAYGAQTLLEVLDRLVKRSPNGGIERLATIGTLVSALVAYDVTETRDAIYAILRLGKDSYKLDEARKQDALIMPDYESEPKHDSWMYTTPTIKVYGKFVKFVINQSQSLDIICVPWTPELNSHDPDHRVGIPSWIGLRDKRPFKQKYGDGMYKRANADCLINPLGDNSYCATGQESVLHYEPTLEQEPHSLFIDGFQIAGISELGEICEDGNIPFEWLHMAWERDEKSGIKREAGTDSWEPDQMPGIPHLGEAWHARDGRGRDSRGFPYVSDAFWGTLVGNRTPEGEIAPAWYQELCEFAFRKFKRHRGKRGKVFTDEVKNLAIRHQKKEYLEFIERLQAVTWNRRLMFTYNGRIGIVPGEAKIDDRICLLWGCSVPVVLRKVAKKGQEVHELIGACYVHDVMEGELLRDYPNLRERGPQVPFGMTGNTRFRIA</sequence>
<evidence type="ECO:0000313" key="2">
    <source>
        <dbReference type="EMBL" id="CAG8984103.1"/>
    </source>
</evidence>
<comment type="caution">
    <text evidence="2">The sequence shown here is derived from an EMBL/GenBank/DDBJ whole genome shotgun (WGS) entry which is preliminary data.</text>
</comment>
<evidence type="ECO:0000259" key="1">
    <source>
        <dbReference type="Pfam" id="PF06985"/>
    </source>
</evidence>
<reference evidence="2" key="1">
    <citation type="submission" date="2021-07" db="EMBL/GenBank/DDBJ databases">
        <authorList>
            <person name="Durling M."/>
        </authorList>
    </citation>
    <scope>NUCLEOTIDE SEQUENCE</scope>
</reference>